<dbReference type="Pfam" id="PF08240">
    <property type="entry name" value="ADH_N"/>
    <property type="match status" value="1"/>
</dbReference>
<evidence type="ECO:0000256" key="1">
    <source>
        <dbReference type="ARBA" id="ARBA00001947"/>
    </source>
</evidence>
<dbReference type="InterPro" id="IPR013149">
    <property type="entry name" value="ADH-like_C"/>
</dbReference>
<keyword evidence="10" id="KW-1185">Reference proteome</keyword>
<dbReference type="PROSITE" id="PS00059">
    <property type="entry name" value="ADH_ZINC"/>
    <property type="match status" value="1"/>
</dbReference>
<comment type="cofactor">
    <cofactor evidence="1 6">
        <name>Zn(2+)</name>
        <dbReference type="ChEBI" id="CHEBI:29105"/>
    </cofactor>
</comment>
<dbReference type="PANTHER" id="PTHR43161:SF23">
    <property type="entry name" value="(R,R)-BUTANEDIOL DEHYDROGENASE-RELATED"/>
    <property type="match status" value="1"/>
</dbReference>
<accession>A0ABW3VFG9</accession>
<evidence type="ECO:0000259" key="7">
    <source>
        <dbReference type="Pfam" id="PF00107"/>
    </source>
</evidence>
<proteinExistence type="inferred from homology"/>
<name>A0ABW3VFG9_9PSEU</name>
<gene>
    <name evidence="9" type="ORF">ACFQ34_06485</name>
</gene>
<comment type="caution">
    <text evidence="9">The sequence shown here is derived from an EMBL/GenBank/DDBJ whole genome shotgun (WGS) entry which is preliminary data.</text>
</comment>
<keyword evidence="5" id="KW-0560">Oxidoreductase</keyword>
<sequence length="349" mass="35928">MRAGVFRGKGRIEVEDVPDPVAGPDDVVLDLYGCGVCGSDIGQFRSGTARAGQVMGHEFAGTVVEVGSRVQGIVEGDRLTGLPIQPCGDCRRCRAGLAHLCERWTTRSIAFGLPGGFAERLHIPAARLGHNVHRLPDLPGGAGAALEAGTLVEPLSVAVHAVRLADAGPGRSAVVTGLGTIGLQAAQTLRAKGCTPVIGVDPSPLRRSVAEGLGIVTVDPTVGEEALAGTLSALTGEAEADIVVEASGVGALVAGAIEIVRPRGTVVLVALYHSPATIEPMRAVQREVVLRGSANVTPEDFRDSLELVGSGAVATAPLISHRMPLERVQEAFEAQLDARASVKVLVTTS</sequence>
<dbReference type="PANTHER" id="PTHR43161">
    <property type="entry name" value="SORBITOL DEHYDROGENASE"/>
    <property type="match status" value="1"/>
</dbReference>
<dbReference type="SUPFAM" id="SSF50129">
    <property type="entry name" value="GroES-like"/>
    <property type="match status" value="1"/>
</dbReference>
<dbReference type="Gene3D" id="3.90.180.10">
    <property type="entry name" value="Medium-chain alcohol dehydrogenases, catalytic domain"/>
    <property type="match status" value="1"/>
</dbReference>
<feature type="domain" description="Alcohol dehydrogenase-like N-terminal" evidence="8">
    <location>
        <begin position="23"/>
        <end position="128"/>
    </location>
</feature>
<dbReference type="Proteomes" id="UP001597182">
    <property type="component" value="Unassembled WGS sequence"/>
</dbReference>
<dbReference type="Pfam" id="PF00107">
    <property type="entry name" value="ADH_zinc_N"/>
    <property type="match status" value="1"/>
</dbReference>
<evidence type="ECO:0000256" key="6">
    <source>
        <dbReference type="RuleBase" id="RU361277"/>
    </source>
</evidence>
<evidence type="ECO:0000313" key="10">
    <source>
        <dbReference type="Proteomes" id="UP001597182"/>
    </source>
</evidence>
<organism evidence="9 10">
    <name type="scientific">Pseudonocardia benzenivorans</name>
    <dbReference type="NCBI Taxonomy" id="228005"/>
    <lineage>
        <taxon>Bacteria</taxon>
        <taxon>Bacillati</taxon>
        <taxon>Actinomycetota</taxon>
        <taxon>Actinomycetes</taxon>
        <taxon>Pseudonocardiales</taxon>
        <taxon>Pseudonocardiaceae</taxon>
        <taxon>Pseudonocardia</taxon>
    </lineage>
</organism>
<dbReference type="InterPro" id="IPR011032">
    <property type="entry name" value="GroES-like_sf"/>
</dbReference>
<evidence type="ECO:0000259" key="8">
    <source>
        <dbReference type="Pfam" id="PF08240"/>
    </source>
</evidence>
<keyword evidence="4 6" id="KW-0862">Zinc</keyword>
<dbReference type="EMBL" id="JBHTMB010000044">
    <property type="protein sequence ID" value="MFD1232928.1"/>
    <property type="molecule type" value="Genomic_DNA"/>
</dbReference>
<reference evidence="10" key="1">
    <citation type="journal article" date="2019" name="Int. J. Syst. Evol. Microbiol.">
        <title>The Global Catalogue of Microorganisms (GCM) 10K type strain sequencing project: providing services to taxonomists for standard genome sequencing and annotation.</title>
        <authorList>
            <consortium name="The Broad Institute Genomics Platform"/>
            <consortium name="The Broad Institute Genome Sequencing Center for Infectious Disease"/>
            <person name="Wu L."/>
            <person name="Ma J."/>
        </authorList>
    </citation>
    <scope>NUCLEOTIDE SEQUENCE [LARGE SCALE GENOMIC DNA]</scope>
    <source>
        <strain evidence="10">CCUG 49018</strain>
    </source>
</reference>
<evidence type="ECO:0000256" key="5">
    <source>
        <dbReference type="ARBA" id="ARBA00023002"/>
    </source>
</evidence>
<keyword evidence="3 6" id="KW-0479">Metal-binding</keyword>
<evidence type="ECO:0000313" key="9">
    <source>
        <dbReference type="EMBL" id="MFD1232928.1"/>
    </source>
</evidence>
<dbReference type="Gene3D" id="3.40.50.720">
    <property type="entry name" value="NAD(P)-binding Rossmann-like Domain"/>
    <property type="match status" value="1"/>
</dbReference>
<dbReference type="InterPro" id="IPR036291">
    <property type="entry name" value="NAD(P)-bd_dom_sf"/>
</dbReference>
<dbReference type="InterPro" id="IPR002328">
    <property type="entry name" value="ADH_Zn_CS"/>
</dbReference>
<dbReference type="InterPro" id="IPR013154">
    <property type="entry name" value="ADH-like_N"/>
</dbReference>
<evidence type="ECO:0000256" key="4">
    <source>
        <dbReference type="ARBA" id="ARBA00022833"/>
    </source>
</evidence>
<evidence type="ECO:0000256" key="3">
    <source>
        <dbReference type="ARBA" id="ARBA00022723"/>
    </source>
</evidence>
<feature type="domain" description="Alcohol dehydrogenase-like C-terminal" evidence="7">
    <location>
        <begin position="181"/>
        <end position="308"/>
    </location>
</feature>
<dbReference type="SUPFAM" id="SSF51735">
    <property type="entry name" value="NAD(P)-binding Rossmann-fold domains"/>
    <property type="match status" value="1"/>
</dbReference>
<protein>
    <submittedName>
        <fullName evidence="9">Zinc-binding dehydrogenase</fullName>
    </submittedName>
</protein>
<comment type="similarity">
    <text evidence="2 6">Belongs to the zinc-containing alcohol dehydrogenase family.</text>
</comment>
<evidence type="ECO:0000256" key="2">
    <source>
        <dbReference type="ARBA" id="ARBA00008072"/>
    </source>
</evidence>
<dbReference type="RefSeq" id="WP_013675803.1">
    <property type="nucleotide sequence ID" value="NZ_BAABKS010000043.1"/>
</dbReference>